<dbReference type="AlphaFoldDB" id="A0A8J3RDF2"/>
<evidence type="ECO:0000256" key="1">
    <source>
        <dbReference type="SAM" id="SignalP"/>
    </source>
</evidence>
<dbReference type="Proteomes" id="UP000616724">
    <property type="component" value="Unassembled WGS sequence"/>
</dbReference>
<gene>
    <name evidence="2" type="ORF">Plo01_01160</name>
</gene>
<keyword evidence="1" id="KW-0732">Signal</keyword>
<protein>
    <recommendedName>
        <fullName evidence="4">Lipoprotein</fullName>
    </recommendedName>
</protein>
<feature type="signal peptide" evidence="1">
    <location>
        <begin position="1"/>
        <end position="23"/>
    </location>
</feature>
<dbReference type="PROSITE" id="PS51257">
    <property type="entry name" value="PROKAR_LIPOPROTEIN"/>
    <property type="match status" value="1"/>
</dbReference>
<dbReference type="EMBL" id="BOOH01000001">
    <property type="protein sequence ID" value="GIH73687.1"/>
    <property type="molecule type" value="Genomic_DNA"/>
</dbReference>
<keyword evidence="3" id="KW-1185">Reference proteome</keyword>
<reference evidence="2 3" key="1">
    <citation type="submission" date="2021-01" db="EMBL/GenBank/DDBJ databases">
        <title>Whole genome shotgun sequence of Planobispora longispora NBRC 13918.</title>
        <authorList>
            <person name="Komaki H."/>
            <person name="Tamura T."/>
        </authorList>
    </citation>
    <scope>NUCLEOTIDE SEQUENCE [LARGE SCALE GENOMIC DNA]</scope>
    <source>
        <strain evidence="2 3">NBRC 13918</strain>
    </source>
</reference>
<comment type="caution">
    <text evidence="2">The sequence shown here is derived from an EMBL/GenBank/DDBJ whole genome shotgun (WGS) entry which is preliminary data.</text>
</comment>
<proteinExistence type="predicted"/>
<sequence length="129" mass="13524">MNRKITFIATMSFLTGLAGCASAEQGDAGQAAERFHSAVAGGQGEQACALLTPRAAESLQNGDQGCAQAVLSLNLSGGAIRQAEIWGDEAQVRLERDTVFLHRFPQGWLVRGAGCQARGDLPYDCGVEG</sequence>
<organism evidence="2 3">
    <name type="scientific">Planobispora longispora</name>
    <dbReference type="NCBI Taxonomy" id="28887"/>
    <lineage>
        <taxon>Bacteria</taxon>
        <taxon>Bacillati</taxon>
        <taxon>Actinomycetota</taxon>
        <taxon>Actinomycetes</taxon>
        <taxon>Streptosporangiales</taxon>
        <taxon>Streptosporangiaceae</taxon>
        <taxon>Planobispora</taxon>
    </lineage>
</organism>
<accession>A0A8J3RDF2</accession>
<feature type="chain" id="PRO_5035193025" description="Lipoprotein" evidence="1">
    <location>
        <begin position="24"/>
        <end position="129"/>
    </location>
</feature>
<name>A0A8J3RDF2_9ACTN</name>
<evidence type="ECO:0008006" key="4">
    <source>
        <dbReference type="Google" id="ProtNLM"/>
    </source>
</evidence>
<evidence type="ECO:0000313" key="3">
    <source>
        <dbReference type="Proteomes" id="UP000616724"/>
    </source>
</evidence>
<evidence type="ECO:0000313" key="2">
    <source>
        <dbReference type="EMBL" id="GIH73687.1"/>
    </source>
</evidence>